<sequence length="54" mass="6647">MSFKMDYWDKEEWRKCIVLALIEYEQERKSNFVAVCLLEDRKQQKEANLSRSLF</sequence>
<dbReference type="HOGENOM" id="CLU_3045216_0_0_0"/>
<dbReference type="EMBL" id="CP000975">
    <property type="protein sequence ID" value="ACD82911.1"/>
    <property type="molecule type" value="Genomic_DNA"/>
</dbReference>
<dbReference type="Proteomes" id="UP000009149">
    <property type="component" value="Chromosome"/>
</dbReference>
<organism evidence="1 2">
    <name type="scientific">Methylacidiphilum infernorum (isolate V4)</name>
    <name type="common">Methylokorus infernorum (strain V4)</name>
    <dbReference type="NCBI Taxonomy" id="481448"/>
    <lineage>
        <taxon>Bacteria</taxon>
        <taxon>Pseudomonadati</taxon>
        <taxon>Verrucomicrobiota</taxon>
        <taxon>Methylacidiphilae</taxon>
        <taxon>Methylacidiphilales</taxon>
        <taxon>Methylacidiphilaceae</taxon>
        <taxon>Methylacidiphilum (ex Ratnadevi et al. 2023)</taxon>
    </lineage>
</organism>
<dbReference type="AlphaFoldDB" id="B3E1B5"/>
<proteinExistence type="predicted"/>
<protein>
    <submittedName>
        <fullName evidence="1">Uncharacterized protein</fullName>
    </submittedName>
</protein>
<name>B3E1B5_METI4</name>
<dbReference type="STRING" id="481448.Minf_0856"/>
<evidence type="ECO:0000313" key="2">
    <source>
        <dbReference type="Proteomes" id="UP000009149"/>
    </source>
</evidence>
<reference evidence="1 2" key="1">
    <citation type="journal article" date="2008" name="Biol. Direct">
        <title>Complete genome sequence of the extremely acidophilic methanotroph isolate V4, Methylacidiphilum infernorum, a representative of the bacterial phylum Verrucomicrobia.</title>
        <authorList>
            <person name="Hou S."/>
            <person name="Makarova K.S."/>
            <person name="Saw J.H."/>
            <person name="Senin P."/>
            <person name="Ly B.V."/>
            <person name="Zhou Z."/>
            <person name="Ren Y."/>
            <person name="Wang J."/>
            <person name="Galperin M.Y."/>
            <person name="Omelchenko M.V."/>
            <person name="Wolf Y.I."/>
            <person name="Yutin N."/>
            <person name="Koonin E.V."/>
            <person name="Stott M.B."/>
            <person name="Mountain B.W."/>
            <person name="Crowe M.A."/>
            <person name="Smirnova A.V."/>
            <person name="Dunfield P.F."/>
            <person name="Feng L."/>
            <person name="Wang L."/>
            <person name="Alam M."/>
        </authorList>
    </citation>
    <scope>NUCLEOTIDE SEQUENCE [LARGE SCALE GENOMIC DNA]</scope>
    <source>
        <strain evidence="2">Isolate V4</strain>
    </source>
</reference>
<dbReference type="KEGG" id="min:Minf_0856"/>
<accession>B3E1B5</accession>
<evidence type="ECO:0000313" key="1">
    <source>
        <dbReference type="EMBL" id="ACD82911.1"/>
    </source>
</evidence>
<gene>
    <name evidence="1" type="ordered locus">Minf_0856</name>
</gene>